<organism evidence="3 4">
    <name type="scientific">Gossypium darwinii</name>
    <name type="common">Darwin's cotton</name>
    <name type="synonym">Gossypium barbadense var. darwinii</name>
    <dbReference type="NCBI Taxonomy" id="34276"/>
    <lineage>
        <taxon>Eukaryota</taxon>
        <taxon>Viridiplantae</taxon>
        <taxon>Streptophyta</taxon>
        <taxon>Embryophyta</taxon>
        <taxon>Tracheophyta</taxon>
        <taxon>Spermatophyta</taxon>
        <taxon>Magnoliopsida</taxon>
        <taxon>eudicotyledons</taxon>
        <taxon>Gunneridae</taxon>
        <taxon>Pentapetalae</taxon>
        <taxon>rosids</taxon>
        <taxon>malvids</taxon>
        <taxon>Malvales</taxon>
        <taxon>Malvaceae</taxon>
        <taxon>Malvoideae</taxon>
        <taxon>Gossypium</taxon>
    </lineage>
</organism>
<dbReference type="PANTHER" id="PTHR35461:SF3">
    <property type="entry name" value="OVATE DOMAIN-CONTAINING PROTEIN"/>
    <property type="match status" value="1"/>
</dbReference>
<keyword evidence="2" id="KW-0812">Transmembrane</keyword>
<dbReference type="Proteomes" id="UP000323506">
    <property type="component" value="Chromosome A06"/>
</dbReference>
<reference evidence="3 4" key="1">
    <citation type="submission" date="2019-06" db="EMBL/GenBank/DDBJ databases">
        <title>WGS assembly of Gossypium darwinii.</title>
        <authorList>
            <person name="Chen Z.J."/>
            <person name="Sreedasyam A."/>
            <person name="Ando A."/>
            <person name="Song Q."/>
            <person name="De L."/>
            <person name="Hulse-Kemp A."/>
            <person name="Ding M."/>
            <person name="Ye W."/>
            <person name="Kirkbride R."/>
            <person name="Jenkins J."/>
            <person name="Plott C."/>
            <person name="Lovell J."/>
            <person name="Lin Y.-M."/>
            <person name="Vaughn R."/>
            <person name="Liu B."/>
            <person name="Li W."/>
            <person name="Simpson S."/>
            <person name="Scheffler B."/>
            <person name="Saski C."/>
            <person name="Grover C."/>
            <person name="Hu G."/>
            <person name="Conover J."/>
            <person name="Carlson J."/>
            <person name="Shu S."/>
            <person name="Boston L."/>
            <person name="Williams M."/>
            <person name="Peterson D."/>
            <person name="Mcgee K."/>
            <person name="Jones D."/>
            <person name="Wendel J."/>
            <person name="Stelly D."/>
            <person name="Grimwood J."/>
            <person name="Schmutz J."/>
        </authorList>
    </citation>
    <scope>NUCLEOTIDE SEQUENCE [LARGE SCALE GENOMIC DNA]</scope>
    <source>
        <strain evidence="3">1808015.09</strain>
    </source>
</reference>
<feature type="compositionally biased region" description="Basic and acidic residues" evidence="1">
    <location>
        <begin position="98"/>
        <end position="107"/>
    </location>
</feature>
<feature type="region of interest" description="Disordered" evidence="1">
    <location>
        <begin position="51"/>
        <end position="70"/>
    </location>
</feature>
<proteinExistence type="predicted"/>
<dbReference type="PANTHER" id="PTHR35461">
    <property type="entry name" value="BNAANNG14610D PROTEIN"/>
    <property type="match status" value="1"/>
</dbReference>
<feature type="region of interest" description="Disordered" evidence="1">
    <location>
        <begin position="79"/>
        <end position="136"/>
    </location>
</feature>
<dbReference type="EMBL" id="CM017693">
    <property type="protein sequence ID" value="TYH12564.1"/>
    <property type="molecule type" value="Genomic_DNA"/>
</dbReference>
<evidence type="ECO:0000256" key="2">
    <source>
        <dbReference type="SAM" id="Phobius"/>
    </source>
</evidence>
<dbReference type="AlphaFoldDB" id="A0A5D2G2W8"/>
<keyword evidence="2" id="KW-0472">Membrane</keyword>
<feature type="compositionally biased region" description="Basic and acidic residues" evidence="1">
    <location>
        <begin position="117"/>
        <end position="136"/>
    </location>
</feature>
<evidence type="ECO:0000313" key="3">
    <source>
        <dbReference type="EMBL" id="TYH12564.1"/>
    </source>
</evidence>
<evidence type="ECO:0000313" key="4">
    <source>
        <dbReference type="Proteomes" id="UP000323506"/>
    </source>
</evidence>
<evidence type="ECO:0000256" key="1">
    <source>
        <dbReference type="SAM" id="MobiDB-lite"/>
    </source>
</evidence>
<protein>
    <submittedName>
        <fullName evidence="3">Uncharacterized protein</fullName>
    </submittedName>
</protein>
<feature type="transmembrane region" description="Helical" evidence="2">
    <location>
        <begin position="201"/>
        <end position="219"/>
    </location>
</feature>
<sequence>MLLRNSISNTKRFFQKTLRSFKSLFSGTDAEPYQRLPKASPYNPYSFTAAGVAVNPNDNGNPKDRNDNRKKIKFSTHNIEAQRQGNNKGNMKQSTTQGRDDHQDIKQHKTRSAKVGNRREDCNSGERRREERNLSVPQKLKELEMMDMSNMEHVLDIEEKFWDPQILQEESTQAKISISEILIHPFSPMFCVRGFLDRSRLEIVIIISVNLCVFTFVFFF</sequence>
<keyword evidence="4" id="KW-1185">Reference proteome</keyword>
<keyword evidence="2" id="KW-1133">Transmembrane helix</keyword>
<feature type="compositionally biased region" description="Polar residues" evidence="1">
    <location>
        <begin position="79"/>
        <end position="97"/>
    </location>
</feature>
<name>A0A5D2G2W8_GOSDA</name>
<accession>A0A5D2G2W8</accession>
<gene>
    <name evidence="3" type="ORF">ES288_A06G078100v1</name>
</gene>